<proteinExistence type="predicted"/>
<dbReference type="GO" id="GO:0005739">
    <property type="term" value="C:mitochondrion"/>
    <property type="evidence" value="ECO:0007669"/>
    <property type="project" value="TreeGrafter"/>
</dbReference>
<dbReference type="SUPFAM" id="SSF55681">
    <property type="entry name" value="Class II aaRS and biotin synthetases"/>
    <property type="match status" value="1"/>
</dbReference>
<evidence type="ECO:0000313" key="3">
    <source>
        <dbReference type="Proteomes" id="UP001176517"/>
    </source>
</evidence>
<dbReference type="Gene3D" id="3.30.930.10">
    <property type="entry name" value="Bira Bifunctional Protein, Domain 2"/>
    <property type="match status" value="1"/>
</dbReference>
<dbReference type="GO" id="GO:0004827">
    <property type="term" value="F:proline-tRNA ligase activity"/>
    <property type="evidence" value="ECO:0007669"/>
    <property type="project" value="TreeGrafter"/>
</dbReference>
<dbReference type="InterPro" id="IPR045864">
    <property type="entry name" value="aa-tRNA-synth_II/BPL/LPL"/>
</dbReference>
<feature type="region of interest" description="Disordered" evidence="1">
    <location>
        <begin position="1"/>
        <end position="23"/>
    </location>
</feature>
<organism evidence="2 3">
    <name type="scientific">Tilletia horrida</name>
    <dbReference type="NCBI Taxonomy" id="155126"/>
    <lineage>
        <taxon>Eukaryota</taxon>
        <taxon>Fungi</taxon>
        <taxon>Dikarya</taxon>
        <taxon>Basidiomycota</taxon>
        <taxon>Ustilaginomycotina</taxon>
        <taxon>Exobasidiomycetes</taxon>
        <taxon>Tilletiales</taxon>
        <taxon>Tilletiaceae</taxon>
        <taxon>Tilletia</taxon>
    </lineage>
</organism>
<reference evidence="2" key="1">
    <citation type="journal article" date="2023" name="PhytoFront">
        <title>Draft Genome Resources of Seven Strains of Tilletia horrida, Causal Agent of Kernel Smut of Rice.</title>
        <authorList>
            <person name="Khanal S."/>
            <person name="Antony Babu S."/>
            <person name="Zhou X.G."/>
        </authorList>
    </citation>
    <scope>NUCLEOTIDE SEQUENCE</scope>
    <source>
        <strain evidence="2">TX6</strain>
    </source>
</reference>
<gene>
    <name evidence="2" type="ORF">OC846_003154</name>
</gene>
<sequence>MPTLKAAQQSGSSKSAHAGSESQDAAEQSLNLLLRGGYIRQSSSGVYTLLPLGLRMLQKLQRIIDEEMTAVSICALMQAL</sequence>
<comment type="caution">
    <text evidence="2">The sequence shown here is derived from an EMBL/GenBank/DDBJ whole genome shotgun (WGS) entry which is preliminary data.</text>
</comment>
<evidence type="ECO:0000313" key="2">
    <source>
        <dbReference type="EMBL" id="KAK0551769.1"/>
    </source>
</evidence>
<dbReference type="PANTHER" id="PTHR42753:SF2">
    <property type="entry name" value="PROLINE--TRNA LIGASE"/>
    <property type="match status" value="1"/>
</dbReference>
<dbReference type="Proteomes" id="UP001176517">
    <property type="component" value="Unassembled WGS sequence"/>
</dbReference>
<protein>
    <submittedName>
        <fullName evidence="2">Uncharacterized protein</fullName>
    </submittedName>
</protein>
<keyword evidence="3" id="KW-1185">Reference proteome</keyword>
<dbReference type="AlphaFoldDB" id="A0AAN6GVD3"/>
<dbReference type="PANTHER" id="PTHR42753">
    <property type="entry name" value="MITOCHONDRIAL RIBOSOME PROTEIN L39/PROLYL-TRNA LIGASE FAMILY MEMBER"/>
    <property type="match status" value="1"/>
</dbReference>
<dbReference type="GO" id="GO:0006433">
    <property type="term" value="P:prolyl-tRNA aminoacylation"/>
    <property type="evidence" value="ECO:0007669"/>
    <property type="project" value="TreeGrafter"/>
</dbReference>
<dbReference type="InterPro" id="IPR050062">
    <property type="entry name" value="Pro-tRNA_synthetase"/>
</dbReference>
<dbReference type="EMBL" id="JAPDMZ010000072">
    <property type="protein sequence ID" value="KAK0551769.1"/>
    <property type="molecule type" value="Genomic_DNA"/>
</dbReference>
<evidence type="ECO:0000256" key="1">
    <source>
        <dbReference type="SAM" id="MobiDB-lite"/>
    </source>
</evidence>
<name>A0AAN6GVD3_9BASI</name>
<accession>A0AAN6GVD3</accession>